<proteinExistence type="predicted"/>
<gene>
    <name evidence="1" type="ORF">ACFQZ8_30940</name>
</gene>
<evidence type="ECO:0000313" key="1">
    <source>
        <dbReference type="EMBL" id="MFD0788352.1"/>
    </source>
</evidence>
<organism evidence="1 2">
    <name type="scientific">Micromonospora azadirachtae</name>
    <dbReference type="NCBI Taxonomy" id="1970735"/>
    <lineage>
        <taxon>Bacteria</taxon>
        <taxon>Bacillati</taxon>
        <taxon>Actinomycetota</taxon>
        <taxon>Actinomycetes</taxon>
        <taxon>Micromonosporales</taxon>
        <taxon>Micromonosporaceae</taxon>
        <taxon>Micromonospora</taxon>
    </lineage>
</organism>
<dbReference type="Proteomes" id="UP001597053">
    <property type="component" value="Unassembled WGS sequence"/>
</dbReference>
<comment type="caution">
    <text evidence="1">The sequence shown here is derived from an EMBL/GenBank/DDBJ whole genome shotgun (WGS) entry which is preliminary data.</text>
</comment>
<protein>
    <submittedName>
        <fullName evidence="1">Uncharacterized protein</fullName>
    </submittedName>
</protein>
<evidence type="ECO:0000313" key="2">
    <source>
        <dbReference type="Proteomes" id="UP001597053"/>
    </source>
</evidence>
<dbReference type="EMBL" id="JBHTHM010002707">
    <property type="protein sequence ID" value="MFD0788352.1"/>
    <property type="molecule type" value="Genomic_DNA"/>
</dbReference>
<feature type="non-terminal residue" evidence="1">
    <location>
        <position position="1"/>
    </location>
</feature>
<sequence length="70" mass="7279">EPGMSAAEPKVDAEPAVAAATAGLELADHVDRHLNGLVTVERFTGYGITAADLDRVTTTGTGFRIISVVR</sequence>
<name>A0ABW3ABR5_9ACTN</name>
<reference evidence="2" key="1">
    <citation type="journal article" date="2019" name="Int. J. Syst. Evol. Microbiol.">
        <title>The Global Catalogue of Microorganisms (GCM) 10K type strain sequencing project: providing services to taxonomists for standard genome sequencing and annotation.</title>
        <authorList>
            <consortium name="The Broad Institute Genomics Platform"/>
            <consortium name="The Broad Institute Genome Sequencing Center for Infectious Disease"/>
            <person name="Wu L."/>
            <person name="Ma J."/>
        </authorList>
    </citation>
    <scope>NUCLEOTIDE SEQUENCE [LARGE SCALE GENOMIC DNA]</scope>
    <source>
        <strain evidence="2">JCM 32148</strain>
    </source>
</reference>
<keyword evidence="2" id="KW-1185">Reference proteome</keyword>
<accession>A0ABW3ABR5</accession>